<feature type="non-terminal residue" evidence="1">
    <location>
        <position position="63"/>
    </location>
</feature>
<reference evidence="1" key="1">
    <citation type="submission" date="2014-12" db="EMBL/GenBank/DDBJ databases">
        <title>Insight into the proteome of Arion vulgaris.</title>
        <authorList>
            <person name="Aradska J."/>
            <person name="Bulat T."/>
            <person name="Smidak R."/>
            <person name="Sarate P."/>
            <person name="Gangsoo J."/>
            <person name="Sialana F."/>
            <person name="Bilban M."/>
            <person name="Lubec G."/>
        </authorList>
    </citation>
    <scope>NUCLEOTIDE SEQUENCE</scope>
    <source>
        <tissue evidence="1">Skin</tissue>
    </source>
</reference>
<dbReference type="EMBL" id="HACG01030488">
    <property type="protein sequence ID" value="CEK77353.1"/>
    <property type="molecule type" value="Transcribed_RNA"/>
</dbReference>
<protein>
    <submittedName>
        <fullName evidence="1">Uncharacterized protein</fullName>
    </submittedName>
</protein>
<accession>A0A0B7A9B0</accession>
<proteinExistence type="predicted"/>
<sequence length="63" mass="7354">MDIDGCLYSWSFLHNMFHIDDYTFTSSTSTLQMFHMFSHQIISNCFSLSSISQVLSEVPPEWL</sequence>
<name>A0A0B7A9B0_9EUPU</name>
<evidence type="ECO:0000313" key="1">
    <source>
        <dbReference type="EMBL" id="CEK77353.1"/>
    </source>
</evidence>
<dbReference type="AlphaFoldDB" id="A0A0B7A9B0"/>
<gene>
    <name evidence="1" type="primary">ORF104203</name>
</gene>
<organism evidence="1">
    <name type="scientific">Arion vulgaris</name>
    <dbReference type="NCBI Taxonomy" id="1028688"/>
    <lineage>
        <taxon>Eukaryota</taxon>
        <taxon>Metazoa</taxon>
        <taxon>Spiralia</taxon>
        <taxon>Lophotrochozoa</taxon>
        <taxon>Mollusca</taxon>
        <taxon>Gastropoda</taxon>
        <taxon>Heterobranchia</taxon>
        <taxon>Euthyneura</taxon>
        <taxon>Panpulmonata</taxon>
        <taxon>Eupulmonata</taxon>
        <taxon>Stylommatophora</taxon>
        <taxon>Helicina</taxon>
        <taxon>Arionoidea</taxon>
        <taxon>Arionidae</taxon>
        <taxon>Arion</taxon>
    </lineage>
</organism>